<evidence type="ECO:0000313" key="3">
    <source>
        <dbReference type="EMBL" id="CAH9138383.1"/>
    </source>
</evidence>
<feature type="compositionally biased region" description="Polar residues" evidence="1">
    <location>
        <begin position="313"/>
        <end position="322"/>
    </location>
</feature>
<dbReference type="Proteomes" id="UP001152523">
    <property type="component" value="Unassembled WGS sequence"/>
</dbReference>
<feature type="region of interest" description="Disordered" evidence="1">
    <location>
        <begin position="306"/>
        <end position="325"/>
    </location>
</feature>
<keyword evidence="4" id="KW-1185">Reference proteome</keyword>
<accession>A0AAV0FRV5</accession>
<dbReference type="Pfam" id="PF14223">
    <property type="entry name" value="Retrotran_gag_2"/>
    <property type="match status" value="1"/>
</dbReference>
<gene>
    <name evidence="3" type="ORF">CEPIT_LOCUS36758</name>
</gene>
<feature type="domain" description="Retrovirus-related Pol polyprotein from transposon TNT 1-94-like beta-barrel" evidence="2">
    <location>
        <begin position="369"/>
        <end position="412"/>
    </location>
</feature>
<dbReference type="AlphaFoldDB" id="A0AAV0FRV5"/>
<feature type="non-terminal residue" evidence="3">
    <location>
        <position position="429"/>
    </location>
</feature>
<dbReference type="Pfam" id="PF22936">
    <property type="entry name" value="Pol_BBD"/>
    <property type="match status" value="1"/>
</dbReference>
<organism evidence="3 4">
    <name type="scientific">Cuscuta epithymum</name>
    <dbReference type="NCBI Taxonomy" id="186058"/>
    <lineage>
        <taxon>Eukaryota</taxon>
        <taxon>Viridiplantae</taxon>
        <taxon>Streptophyta</taxon>
        <taxon>Embryophyta</taxon>
        <taxon>Tracheophyta</taxon>
        <taxon>Spermatophyta</taxon>
        <taxon>Magnoliopsida</taxon>
        <taxon>eudicotyledons</taxon>
        <taxon>Gunneridae</taxon>
        <taxon>Pentapetalae</taxon>
        <taxon>asterids</taxon>
        <taxon>lamiids</taxon>
        <taxon>Solanales</taxon>
        <taxon>Convolvulaceae</taxon>
        <taxon>Cuscuteae</taxon>
        <taxon>Cuscuta</taxon>
        <taxon>Cuscuta subgen. Cuscuta</taxon>
    </lineage>
</organism>
<comment type="caution">
    <text evidence="3">The sequence shown here is derived from an EMBL/GenBank/DDBJ whole genome shotgun (WGS) entry which is preliminary data.</text>
</comment>
<sequence length="429" mass="46355">MASKSSFHPALAVTSIKNLIPLILDTEKVQYSSWAELFKITARAYDVLDHIIPPKKIPTTTSAGKDDDTDADSDGATDSIDPLLWDRLDAVVLQWIYGTISPDLLLNILEPDSTAMEAWTRLANIFQDNKHARAVHLEDEFSHVRLANFASISAYCQQLRTIATNLANVGAPVEHNRLILRLVNGLTAPFTTVASMIQQTVPLPSFENARSMLLLEEGRQAHSIEHEPPSASALVATVPKSAPTPSPAPRPRGGGRSNSGRGKGRGKQSGFRPHDQSAWPPHPGSPWAIPPWAAWMQQFWPTPPCPYPTAPAQNTPPRSSSAGLLGPRPHALTAGYGYPFPAGPTPPFMPTDLQTSMNTMSLNPPDDNWYMDTGATSHMTSDAGILSSFINTGPKGSIIVGNGSSIPVTGHSHTYLPSSFSPLELRHVL</sequence>
<reference evidence="3" key="1">
    <citation type="submission" date="2022-07" db="EMBL/GenBank/DDBJ databases">
        <authorList>
            <person name="Macas J."/>
            <person name="Novak P."/>
            <person name="Neumann P."/>
        </authorList>
    </citation>
    <scope>NUCLEOTIDE SEQUENCE</scope>
</reference>
<dbReference type="InterPro" id="IPR054722">
    <property type="entry name" value="PolX-like_BBD"/>
</dbReference>
<name>A0AAV0FRV5_9ASTE</name>
<dbReference type="EMBL" id="CAMAPF010001009">
    <property type="protein sequence ID" value="CAH9138383.1"/>
    <property type="molecule type" value="Genomic_DNA"/>
</dbReference>
<feature type="region of interest" description="Disordered" evidence="1">
    <location>
        <begin position="238"/>
        <end position="286"/>
    </location>
</feature>
<evidence type="ECO:0000313" key="4">
    <source>
        <dbReference type="Proteomes" id="UP001152523"/>
    </source>
</evidence>
<dbReference type="PANTHER" id="PTHR47481:SF10">
    <property type="entry name" value="COPIA-LIKE POLYPROTEIN_RETROTRANSPOSON"/>
    <property type="match status" value="1"/>
</dbReference>
<dbReference type="PANTHER" id="PTHR47481">
    <property type="match status" value="1"/>
</dbReference>
<evidence type="ECO:0000259" key="2">
    <source>
        <dbReference type="Pfam" id="PF22936"/>
    </source>
</evidence>
<evidence type="ECO:0000256" key="1">
    <source>
        <dbReference type="SAM" id="MobiDB-lite"/>
    </source>
</evidence>
<protein>
    <recommendedName>
        <fullName evidence="2">Retrovirus-related Pol polyprotein from transposon TNT 1-94-like beta-barrel domain-containing protein</fullName>
    </recommendedName>
</protein>
<proteinExistence type="predicted"/>